<evidence type="ECO:0000313" key="2">
    <source>
        <dbReference type="EMBL" id="MET3654767.1"/>
    </source>
</evidence>
<dbReference type="Proteomes" id="UP001549184">
    <property type="component" value="Unassembled WGS sequence"/>
</dbReference>
<name>A0ABV2K1R1_9GAMM</name>
<gene>
    <name evidence="2" type="ORF">ABIC75_004515</name>
</gene>
<dbReference type="EMBL" id="JBEPMU010000009">
    <property type="protein sequence ID" value="MET3654767.1"/>
    <property type="molecule type" value="Genomic_DNA"/>
</dbReference>
<evidence type="ECO:0000313" key="3">
    <source>
        <dbReference type="Proteomes" id="UP001549184"/>
    </source>
</evidence>
<feature type="domain" description="N-acetylmuramidase" evidence="1">
    <location>
        <begin position="97"/>
        <end position="266"/>
    </location>
</feature>
<organism evidence="2 3">
    <name type="scientific">Dyella japonica</name>
    <dbReference type="NCBI Taxonomy" id="231455"/>
    <lineage>
        <taxon>Bacteria</taxon>
        <taxon>Pseudomonadati</taxon>
        <taxon>Pseudomonadota</taxon>
        <taxon>Gammaproteobacteria</taxon>
        <taxon>Lysobacterales</taxon>
        <taxon>Rhodanobacteraceae</taxon>
        <taxon>Dyella</taxon>
    </lineage>
</organism>
<sequence>MLIGKAVTIASNRPDHSPALAGIAGSHPSLKAPLERSLIKIIDIVTATTFFLPVTSAHCRTGAQTYAGFIANTLETDMNRTISDQAWANSAATLGVEVACLQAIAEVESSGAGFLPPPSDLPKVLFEGHIFHRQTDGRFDAIAPNVSYPHWDKSKYAGSAVGEWTRLNTAIALDRDVALQSASWGMFQLMGFNHALCGFSDVEAFVDAHKSGADSQLTAFAQFIAQPRFLAALRARNWQAFASAYNGPGYAKNRYDSKLAAAYARLVASPGA</sequence>
<keyword evidence="3" id="KW-1185">Reference proteome</keyword>
<dbReference type="Pfam" id="PF11860">
    <property type="entry name" value="Muramidase"/>
    <property type="match status" value="1"/>
</dbReference>
<protein>
    <recommendedName>
        <fullName evidence="1">N-acetylmuramidase domain-containing protein</fullName>
    </recommendedName>
</protein>
<accession>A0ABV2K1R1</accession>
<dbReference type="InterPro" id="IPR024408">
    <property type="entry name" value="Muramidase"/>
</dbReference>
<comment type="caution">
    <text evidence="2">The sequence shown here is derived from an EMBL/GenBank/DDBJ whole genome shotgun (WGS) entry which is preliminary data.</text>
</comment>
<proteinExistence type="predicted"/>
<reference evidence="2 3" key="1">
    <citation type="submission" date="2024-06" db="EMBL/GenBank/DDBJ databases">
        <title>Sorghum-associated microbial communities from plants grown in Nebraska, USA.</title>
        <authorList>
            <person name="Schachtman D."/>
        </authorList>
    </citation>
    <scope>NUCLEOTIDE SEQUENCE [LARGE SCALE GENOMIC DNA]</scope>
    <source>
        <strain evidence="2 3">1073</strain>
    </source>
</reference>
<dbReference type="RefSeq" id="WP_354016106.1">
    <property type="nucleotide sequence ID" value="NZ_JBEPMU010000009.1"/>
</dbReference>
<evidence type="ECO:0000259" key="1">
    <source>
        <dbReference type="Pfam" id="PF11860"/>
    </source>
</evidence>